<reference evidence="2 3" key="1">
    <citation type="submission" date="2015-10" db="EMBL/GenBank/DDBJ databases">
        <title>Chryseobacterium aquaticum genome.</title>
        <authorList>
            <person name="Newman J.D."/>
            <person name="Ferguson M.B."/>
            <person name="Miller J.R."/>
        </authorList>
    </citation>
    <scope>NUCLEOTIDE SEQUENCE [LARGE SCALE GENOMIC DNA]</scope>
    <source>
        <strain evidence="2 3">KCTC 12483</strain>
    </source>
</reference>
<evidence type="ECO:0000313" key="3">
    <source>
        <dbReference type="Proteomes" id="UP000051682"/>
    </source>
</evidence>
<gene>
    <name evidence="2" type="ORF">AR438_09230</name>
</gene>
<dbReference type="OrthoDB" id="1452231at2"/>
<dbReference type="RefSeq" id="WP_050380075.1">
    <property type="nucleotide sequence ID" value="NZ_JAZDST010000008.1"/>
</dbReference>
<evidence type="ECO:0000313" key="2">
    <source>
        <dbReference type="EMBL" id="KQK25768.1"/>
    </source>
</evidence>
<dbReference type="AlphaFoldDB" id="A0A0Q3HSS4"/>
<protein>
    <submittedName>
        <fullName evidence="2">Uncharacterized protein</fullName>
    </submittedName>
</protein>
<dbReference type="Proteomes" id="UP000051682">
    <property type="component" value="Unassembled WGS sequence"/>
</dbReference>
<name>A0A0Q3HSS4_9FLAO</name>
<dbReference type="Pfam" id="PF05017">
    <property type="entry name" value="TMP"/>
    <property type="match status" value="2"/>
</dbReference>
<keyword evidence="3" id="KW-1185">Reference proteome</keyword>
<dbReference type="InterPro" id="IPR007713">
    <property type="entry name" value="TMP_rpt"/>
</dbReference>
<dbReference type="Gene3D" id="1.20.120.20">
    <property type="entry name" value="Apolipoprotein"/>
    <property type="match status" value="1"/>
</dbReference>
<sequence>MDNQDYNKAERAVDNTEDTLRNTANEAKWKVSDLADKARDYINEKRNNDQEATQEDWLDRVKANASDTWEDIKDGASEAWEKTKDAAEDVKAEWNKKTN</sequence>
<comment type="caution">
    <text evidence="2">The sequence shown here is derived from an EMBL/GenBank/DDBJ whole genome shotgun (WGS) entry which is preliminary data.</text>
</comment>
<accession>A0A0Q3HSS4</accession>
<proteinExistence type="predicted"/>
<evidence type="ECO:0000256" key="1">
    <source>
        <dbReference type="SAM" id="MobiDB-lite"/>
    </source>
</evidence>
<feature type="region of interest" description="Disordered" evidence="1">
    <location>
        <begin position="76"/>
        <end position="99"/>
    </location>
</feature>
<dbReference type="EMBL" id="LLYZ01000005">
    <property type="protein sequence ID" value="KQK25768.1"/>
    <property type="molecule type" value="Genomic_DNA"/>
</dbReference>
<organism evidence="2 3">
    <name type="scientific">Chryseobacterium aquaticum</name>
    <dbReference type="NCBI Taxonomy" id="452084"/>
    <lineage>
        <taxon>Bacteria</taxon>
        <taxon>Pseudomonadati</taxon>
        <taxon>Bacteroidota</taxon>
        <taxon>Flavobacteriia</taxon>
        <taxon>Flavobacteriales</taxon>
        <taxon>Weeksellaceae</taxon>
        <taxon>Chryseobacterium group</taxon>
        <taxon>Chryseobacterium</taxon>
    </lineage>
</organism>